<feature type="transmembrane region" description="Helical" evidence="1">
    <location>
        <begin position="397"/>
        <end position="416"/>
    </location>
</feature>
<accession>A0A0J1BHW5</accession>
<reference evidence="2" key="1">
    <citation type="submission" date="2015-05" db="EMBL/GenBank/DDBJ databases">
        <title>Permanent draft genome of Rhodopirellula islandicus K833.</title>
        <authorList>
            <person name="Kizina J."/>
            <person name="Richter M."/>
            <person name="Glockner F.O."/>
            <person name="Harder J."/>
        </authorList>
    </citation>
    <scope>NUCLEOTIDE SEQUENCE [LARGE SCALE GENOMIC DNA]</scope>
    <source>
        <strain evidence="2">K833</strain>
    </source>
</reference>
<name>A0A0J1BHW5_RHOIS</name>
<dbReference type="Gene3D" id="2.40.30.170">
    <property type="match status" value="1"/>
</dbReference>
<feature type="transmembrane region" description="Helical" evidence="1">
    <location>
        <begin position="255"/>
        <end position="275"/>
    </location>
</feature>
<dbReference type="OrthoDB" id="9759690at2"/>
<dbReference type="PANTHER" id="PTHR13325">
    <property type="entry name" value="PROTEASE M50 MEMBRANE-BOUND TRANSCRIPTION FACTOR SITE 2 PROTEASE"/>
    <property type="match status" value="1"/>
</dbReference>
<sequence length="709" mass="78270">MSGLGPAVNSRREASALRQDLHALPLPDGRGLVIVDEIGGRFARTTKRIWQSLQGSASDAPGATAPPDATFWPQAKAAGWLKRTSVDAPNSRSRWLPSPLSFRIPLASIDPVARRLVPLSGLVYSPLAVVLFSVAGLVSLLFWMVRWQHWAGSVPSLQSYLLSLQPLTIAATFVLTKTAHELGHAVLCRRFGSRCGVVGIWWLCFMPCPYVDVTDVWRQPNAARRGAVMAAGIWVEWIIAMGALWVWWLAPSHEVRMTAMNVVLVCGISTVLFNANPLMRYDGYFILSDLLDTANLREEARRGLRLFLVSPLSRWHRFGKRVWSMAVYHLASKLYRISISIAIATFVLQWAAGWGLWRIAMVVVVLAVMRFAFTGMRNLVRMIRGSGAWMGVPGGRRVGLAACVCLAAILILIVPVPRYRHVPGVIRVRDAALVYLPRGGVIEAVDVRVGDRVIAGQKLAEIADPTLQMKFEENRGKQSVIRERVHATRLASLRTGTSARDWQALEAASDSLASNQSLLQKRIDSLRLVSPQAGLVLPASAAPTTPKNHRDWRMEDPFTLRPTVGETTEDRVAWCRIASDPRLEVVVNINASDRNRIAEGVPVSVTLPSMPGRKIRTHVRGVSPMELVGEQVAATKPEEELAYEAVCDLSIESMVRPQDPSFAGQTATTDRELDGLLRWDGASCQAVLRLPSKPLWKDAKHSIERLMGI</sequence>
<feature type="transmembrane region" description="Helical" evidence="1">
    <location>
        <begin position="334"/>
        <end position="351"/>
    </location>
</feature>
<feature type="transmembrane region" description="Helical" evidence="1">
    <location>
        <begin position="357"/>
        <end position="376"/>
    </location>
</feature>
<comment type="caution">
    <text evidence="2">The sequence shown here is derived from an EMBL/GenBank/DDBJ whole genome shotgun (WGS) entry which is preliminary data.</text>
</comment>
<organism evidence="2 3">
    <name type="scientific">Rhodopirellula islandica</name>
    <dbReference type="NCBI Taxonomy" id="595434"/>
    <lineage>
        <taxon>Bacteria</taxon>
        <taxon>Pseudomonadati</taxon>
        <taxon>Planctomycetota</taxon>
        <taxon>Planctomycetia</taxon>
        <taxon>Pirellulales</taxon>
        <taxon>Pirellulaceae</taxon>
        <taxon>Rhodopirellula</taxon>
    </lineage>
</organism>
<keyword evidence="3" id="KW-1185">Reference proteome</keyword>
<dbReference type="PATRIC" id="fig|595434.4.peg.1905"/>
<dbReference type="Proteomes" id="UP000036367">
    <property type="component" value="Unassembled WGS sequence"/>
</dbReference>
<evidence type="ECO:0000313" key="3">
    <source>
        <dbReference type="Proteomes" id="UP000036367"/>
    </source>
</evidence>
<keyword evidence="1" id="KW-1133">Transmembrane helix</keyword>
<dbReference type="GO" id="GO:0005737">
    <property type="term" value="C:cytoplasm"/>
    <property type="evidence" value="ECO:0007669"/>
    <property type="project" value="TreeGrafter"/>
</dbReference>
<dbReference type="AlphaFoldDB" id="A0A0J1BHW5"/>
<proteinExistence type="predicted"/>
<evidence type="ECO:0000256" key="1">
    <source>
        <dbReference type="SAM" id="Phobius"/>
    </source>
</evidence>
<dbReference type="InterPro" id="IPR001193">
    <property type="entry name" value="MBTPS2"/>
</dbReference>
<dbReference type="Gene3D" id="2.40.50.100">
    <property type="match status" value="1"/>
</dbReference>
<evidence type="ECO:0000313" key="2">
    <source>
        <dbReference type="EMBL" id="KLU06135.1"/>
    </source>
</evidence>
<dbReference type="STRING" id="595434.RISK_001986"/>
<dbReference type="GO" id="GO:0004222">
    <property type="term" value="F:metalloendopeptidase activity"/>
    <property type="evidence" value="ECO:0007669"/>
    <property type="project" value="InterPro"/>
</dbReference>
<keyword evidence="1" id="KW-0472">Membrane</keyword>
<feature type="transmembrane region" description="Helical" evidence="1">
    <location>
        <begin position="122"/>
        <end position="145"/>
    </location>
</feature>
<gene>
    <name evidence="2" type="ORF">RISK_001986</name>
</gene>
<dbReference type="GO" id="GO:0016020">
    <property type="term" value="C:membrane"/>
    <property type="evidence" value="ECO:0007669"/>
    <property type="project" value="InterPro"/>
</dbReference>
<dbReference type="GO" id="GO:0031293">
    <property type="term" value="P:membrane protein intracellular domain proteolysis"/>
    <property type="evidence" value="ECO:0007669"/>
    <property type="project" value="TreeGrafter"/>
</dbReference>
<keyword evidence="1 2" id="KW-0812">Transmembrane</keyword>
<feature type="transmembrane region" description="Helical" evidence="1">
    <location>
        <begin position="227"/>
        <end position="249"/>
    </location>
</feature>
<protein>
    <submittedName>
        <fullName evidence="2">Transmembrane protein</fullName>
    </submittedName>
</protein>
<dbReference type="EMBL" id="LECT01000016">
    <property type="protein sequence ID" value="KLU06135.1"/>
    <property type="molecule type" value="Genomic_DNA"/>
</dbReference>
<dbReference type="PANTHER" id="PTHR13325:SF3">
    <property type="entry name" value="MEMBRANE-BOUND TRANSCRIPTION FACTOR SITE-2 PROTEASE"/>
    <property type="match status" value="1"/>
</dbReference>